<keyword evidence="2" id="KW-0472">Membrane</keyword>
<dbReference type="EMBL" id="NMUH01000087">
    <property type="protein sequence ID" value="MQL71079.1"/>
    <property type="molecule type" value="Genomic_DNA"/>
</dbReference>
<reference evidence="3" key="1">
    <citation type="submission" date="2017-07" db="EMBL/GenBank/DDBJ databases">
        <title>Taro Niue Genome Assembly and Annotation.</title>
        <authorList>
            <person name="Atibalentja N."/>
            <person name="Keating K."/>
            <person name="Fields C.J."/>
        </authorList>
    </citation>
    <scope>NUCLEOTIDE SEQUENCE</scope>
    <source>
        <strain evidence="3">Niue_2</strain>
        <tissue evidence="3">Leaf</tissue>
    </source>
</reference>
<evidence type="ECO:0000313" key="4">
    <source>
        <dbReference type="Proteomes" id="UP000652761"/>
    </source>
</evidence>
<evidence type="ECO:0000313" key="3">
    <source>
        <dbReference type="EMBL" id="MQL71079.1"/>
    </source>
</evidence>
<feature type="transmembrane region" description="Helical" evidence="2">
    <location>
        <begin position="65"/>
        <end position="88"/>
    </location>
</feature>
<proteinExistence type="predicted"/>
<organism evidence="3 4">
    <name type="scientific">Colocasia esculenta</name>
    <name type="common">Wild taro</name>
    <name type="synonym">Arum esculentum</name>
    <dbReference type="NCBI Taxonomy" id="4460"/>
    <lineage>
        <taxon>Eukaryota</taxon>
        <taxon>Viridiplantae</taxon>
        <taxon>Streptophyta</taxon>
        <taxon>Embryophyta</taxon>
        <taxon>Tracheophyta</taxon>
        <taxon>Spermatophyta</taxon>
        <taxon>Magnoliopsida</taxon>
        <taxon>Liliopsida</taxon>
        <taxon>Araceae</taxon>
        <taxon>Aroideae</taxon>
        <taxon>Colocasieae</taxon>
        <taxon>Colocasia</taxon>
    </lineage>
</organism>
<feature type="region of interest" description="Disordered" evidence="1">
    <location>
        <begin position="95"/>
        <end position="124"/>
    </location>
</feature>
<protein>
    <submittedName>
        <fullName evidence="3">Uncharacterized protein</fullName>
    </submittedName>
</protein>
<name>A0A843TRQ4_COLES</name>
<gene>
    <name evidence="3" type="ORF">Taro_003379</name>
</gene>
<dbReference type="OrthoDB" id="848707at2759"/>
<keyword evidence="2" id="KW-0812">Transmembrane</keyword>
<accession>A0A843TRQ4</accession>
<comment type="caution">
    <text evidence="3">The sequence shown here is derived from an EMBL/GenBank/DDBJ whole genome shotgun (WGS) entry which is preliminary data.</text>
</comment>
<keyword evidence="4" id="KW-1185">Reference proteome</keyword>
<evidence type="ECO:0000256" key="1">
    <source>
        <dbReference type="SAM" id="MobiDB-lite"/>
    </source>
</evidence>
<sequence length="286" mass="33422">MVAVWVRCEEERKLAVWVEDFGFRKDHATSLCGVMIFWPLGDHVVQSANEMDAESVISDSVSDPLAALAAILLLYSPFLLLLHLTMLTRRKMVAPRERKPSQEADDTSRATAERRSKHRADRTPEVHVPQNLDLCRVCGVFKKIMQPRYVDFSSLEDMFEGLEDLFEKQHWLRLVKSQKKYSPTVVTEFFNNLGETITLKPRCAYDITTVNRMGYKMVEGIVRRTLKGQEATEVLRKTKTLKKKTTVRKRNNQKKIWTFLEAMRMYHIFQVNQTFRVHLKFHCLKI</sequence>
<evidence type="ECO:0000256" key="2">
    <source>
        <dbReference type="SAM" id="Phobius"/>
    </source>
</evidence>
<keyword evidence="2" id="KW-1133">Transmembrane helix</keyword>
<feature type="compositionally biased region" description="Basic and acidic residues" evidence="1">
    <location>
        <begin position="95"/>
        <end position="114"/>
    </location>
</feature>
<dbReference type="AlphaFoldDB" id="A0A843TRQ4"/>
<dbReference type="Proteomes" id="UP000652761">
    <property type="component" value="Unassembled WGS sequence"/>
</dbReference>